<comment type="caution">
    <text evidence="1">The sequence shown here is derived from an EMBL/GenBank/DDBJ whole genome shotgun (WGS) entry which is preliminary data.</text>
</comment>
<gene>
    <name evidence="1" type="ORF">HW115_05205</name>
</gene>
<sequence>MPLQHLAKIYQKSAAGMGRAQSSTFRIDYEKFLRSAGLADGDEREIAEQKLRSAEARSGKLLRIDRNPKSHEPERIRLTLPDGELWLFEQIGTPSPTQLREDLARVFEQEL</sequence>
<keyword evidence="2" id="KW-1185">Reference proteome</keyword>
<protein>
    <submittedName>
        <fullName evidence="1">Uncharacterized protein</fullName>
    </submittedName>
</protein>
<accession>A0A851GIG0</accession>
<dbReference type="AlphaFoldDB" id="A0A851GIG0"/>
<proteinExistence type="predicted"/>
<evidence type="ECO:0000313" key="2">
    <source>
        <dbReference type="Proteomes" id="UP000557872"/>
    </source>
</evidence>
<organism evidence="1 2">
    <name type="scientific">Oceaniferula marina</name>
    <dbReference type="NCBI Taxonomy" id="2748318"/>
    <lineage>
        <taxon>Bacteria</taxon>
        <taxon>Pseudomonadati</taxon>
        <taxon>Verrucomicrobiota</taxon>
        <taxon>Verrucomicrobiia</taxon>
        <taxon>Verrucomicrobiales</taxon>
        <taxon>Verrucomicrobiaceae</taxon>
        <taxon>Oceaniferula</taxon>
    </lineage>
</organism>
<reference evidence="1 2" key="1">
    <citation type="submission" date="2020-07" db="EMBL/GenBank/DDBJ databases">
        <title>Roseicoccus Jingziensis gen. nov., sp. nov., isolated from coastal seawater.</title>
        <authorList>
            <person name="Feng X."/>
        </authorList>
    </citation>
    <scope>NUCLEOTIDE SEQUENCE [LARGE SCALE GENOMIC DNA]</scope>
    <source>
        <strain evidence="1 2">N1E253</strain>
    </source>
</reference>
<dbReference type="EMBL" id="JACBAZ010000002">
    <property type="protein sequence ID" value="NWK54995.1"/>
    <property type="molecule type" value="Genomic_DNA"/>
</dbReference>
<evidence type="ECO:0000313" key="1">
    <source>
        <dbReference type="EMBL" id="NWK54995.1"/>
    </source>
</evidence>
<dbReference type="Proteomes" id="UP000557872">
    <property type="component" value="Unassembled WGS sequence"/>
</dbReference>
<name>A0A851GIG0_9BACT</name>
<dbReference type="RefSeq" id="WP_178931540.1">
    <property type="nucleotide sequence ID" value="NZ_JACBAZ010000002.1"/>
</dbReference>